<feature type="region of interest" description="Disordered" evidence="1">
    <location>
        <begin position="138"/>
        <end position="198"/>
    </location>
</feature>
<feature type="region of interest" description="Disordered" evidence="1">
    <location>
        <begin position="27"/>
        <end position="50"/>
    </location>
</feature>
<evidence type="ECO:0000256" key="2">
    <source>
        <dbReference type="SAM" id="SignalP"/>
    </source>
</evidence>
<protein>
    <recommendedName>
        <fullName evidence="5">PKD domain-containing protein</fullName>
    </recommendedName>
</protein>
<organism evidence="3 4">
    <name type="scientific">Arachnia propionica</name>
    <dbReference type="NCBI Taxonomy" id="1750"/>
    <lineage>
        <taxon>Bacteria</taxon>
        <taxon>Bacillati</taxon>
        <taxon>Actinomycetota</taxon>
        <taxon>Actinomycetes</taxon>
        <taxon>Propionibacteriales</taxon>
        <taxon>Propionibacteriaceae</taxon>
        <taxon>Arachnia</taxon>
    </lineage>
</organism>
<dbReference type="PROSITE" id="PS51257">
    <property type="entry name" value="PROKAR_LIPOPROTEIN"/>
    <property type="match status" value="1"/>
</dbReference>
<feature type="chain" id="PRO_5039597521" description="PKD domain-containing protein" evidence="2">
    <location>
        <begin position="22"/>
        <end position="198"/>
    </location>
</feature>
<dbReference type="AlphaFoldDB" id="A0A3P1T517"/>
<dbReference type="SUPFAM" id="SSF49299">
    <property type="entry name" value="PKD domain"/>
    <property type="match status" value="1"/>
</dbReference>
<dbReference type="SUPFAM" id="SSF103647">
    <property type="entry name" value="TSP type-3 repeat"/>
    <property type="match status" value="1"/>
</dbReference>
<dbReference type="EMBL" id="RQZG01000011">
    <property type="protein sequence ID" value="RRD04450.1"/>
    <property type="molecule type" value="Genomic_DNA"/>
</dbReference>
<dbReference type="InterPro" id="IPR013783">
    <property type="entry name" value="Ig-like_fold"/>
</dbReference>
<evidence type="ECO:0008006" key="5">
    <source>
        <dbReference type="Google" id="ProtNLM"/>
    </source>
</evidence>
<dbReference type="GO" id="GO:0005975">
    <property type="term" value="P:carbohydrate metabolic process"/>
    <property type="evidence" value="ECO:0007669"/>
    <property type="project" value="UniProtKB-ARBA"/>
</dbReference>
<comment type="caution">
    <text evidence="3">The sequence shown here is derived from an EMBL/GenBank/DDBJ whole genome shotgun (WGS) entry which is preliminary data.</text>
</comment>
<dbReference type="OrthoDB" id="3712353at2"/>
<evidence type="ECO:0000256" key="1">
    <source>
        <dbReference type="SAM" id="MobiDB-lite"/>
    </source>
</evidence>
<dbReference type="InterPro" id="IPR035986">
    <property type="entry name" value="PKD_dom_sf"/>
</dbReference>
<evidence type="ECO:0000313" key="3">
    <source>
        <dbReference type="EMBL" id="RRD04450.1"/>
    </source>
</evidence>
<dbReference type="GO" id="GO:0005509">
    <property type="term" value="F:calcium ion binding"/>
    <property type="evidence" value="ECO:0007669"/>
    <property type="project" value="InterPro"/>
</dbReference>
<dbReference type="RefSeq" id="WP_124845080.1">
    <property type="nucleotide sequence ID" value="NZ_JAUNKP010000009.1"/>
</dbReference>
<feature type="compositionally biased region" description="Low complexity" evidence="1">
    <location>
        <begin position="27"/>
        <end position="43"/>
    </location>
</feature>
<name>A0A3P1T517_9ACTN</name>
<dbReference type="InterPro" id="IPR028974">
    <property type="entry name" value="TSP_type-3_rpt"/>
</dbReference>
<reference evidence="3 4" key="1">
    <citation type="submission" date="2018-11" db="EMBL/GenBank/DDBJ databases">
        <title>Genomes From Bacteria Associated with the Canine Oral Cavity: a Test Case for Automated Genome-Based Taxonomic Assignment.</title>
        <authorList>
            <person name="Coil D.A."/>
            <person name="Jospin G."/>
            <person name="Darling A.E."/>
            <person name="Wallis C."/>
            <person name="Davis I.J."/>
            <person name="Harris S."/>
            <person name="Eisen J.A."/>
            <person name="Holcombe L.J."/>
            <person name="O'Flynn C."/>
        </authorList>
    </citation>
    <scope>NUCLEOTIDE SEQUENCE [LARGE SCALE GENOMIC DNA]</scope>
    <source>
        <strain evidence="3 4">OH887_COT-365</strain>
    </source>
</reference>
<feature type="compositionally biased region" description="Acidic residues" evidence="1">
    <location>
        <begin position="163"/>
        <end position="173"/>
    </location>
</feature>
<dbReference type="Gene3D" id="2.60.40.10">
    <property type="entry name" value="Immunoglobulins"/>
    <property type="match status" value="1"/>
</dbReference>
<evidence type="ECO:0000313" key="4">
    <source>
        <dbReference type="Proteomes" id="UP000280819"/>
    </source>
</evidence>
<proteinExistence type="predicted"/>
<gene>
    <name evidence="3" type="ORF">EII34_10360</name>
</gene>
<accession>A0A3P1T517</accession>
<keyword evidence="2" id="KW-0732">Signal</keyword>
<feature type="signal peptide" evidence="2">
    <location>
        <begin position="1"/>
        <end position="21"/>
    </location>
</feature>
<dbReference type="Proteomes" id="UP000280819">
    <property type="component" value="Unassembled WGS sequence"/>
</dbReference>
<sequence>MTLFKVLVVCSLMTGCGVTEIAVPADSATTSPSVTATTEASTPDVSTGDQPEEIQAWIQGSYAHKIGEPLELDARGSYSSAGKLVKYEWDLDGDQQFDETSTEPMLTYTWDKEFVGEITLRVTSPTGATAIGTTEAMITNDGDSTPYERDNCPEVNNHGQTDYDNDGIGDACDDTPGYPTEDLPGVSEGPAPTPSATR</sequence>